<evidence type="ECO:0000256" key="4">
    <source>
        <dbReference type="ARBA" id="ARBA00022691"/>
    </source>
</evidence>
<sequence length="626" mass="70274">MHTVEPGDPETHSKDLVAENLEQLRKIFPSAFTEGKVDFDALRELLGDAIEDGDEKFGLSWFGKRNARRVALRPSTATLLPRPEESVDWDTTRNVMIEGDNLEVLKLLQKSYANKVKLIYIDPPYNTGKDFIYPDSFQDSIRNYLELTGQTGVDGGRLSSNSETSGRYHSAWLDMMYPRLTLARNLLKDDGVIFVSIDDHEVHNLRSVMDEIFGPENFVNAIIWQKVYSPKNSARHFSEDHDYLLVYARNADKWTPGLLPRTAEQDSAYKNPDNDPRGPWKAGDLSARNYYSKGTYSITTPSGRVITGPPPGTYWRYSEQTMREMDSDGRIWWGRDGSNSPAVKRFLSEVKQGRVPQTFWPYSEVGHNQDAKKELLQRVKFATSDSVFDTPKPVRLLRRVLTVATNPAESDIVLDFFAGSGTMGDAVMQANAEDGGNRRFVLVQIPELTGYQDFPSVAEITKARLRSASETVISAQGEAEVGFRSFSLGEGNIVRWDTTQQDFEQQAFEQIENVRQGRSDQDILFELMLSQGLDIASAVETRVFARIHVFATGGGLLFACLPPSDSINKGNVEEIAQGIIAWRDELEPETDVTVFLKDVAFADDVAKANLVAILEQHESPFVVKSV</sequence>
<dbReference type="Gene3D" id="3.40.50.150">
    <property type="entry name" value="Vaccinia Virus protein VP39"/>
    <property type="match status" value="1"/>
</dbReference>
<evidence type="ECO:0000256" key="1">
    <source>
        <dbReference type="ARBA" id="ARBA00006594"/>
    </source>
</evidence>
<evidence type="ECO:0000313" key="8">
    <source>
        <dbReference type="Proteomes" id="UP001598251"/>
    </source>
</evidence>
<protein>
    <submittedName>
        <fullName evidence="7">Site-specific DNA-methyltransferase</fullName>
        <ecNumber evidence="7">2.1.1.-</ecNumber>
    </submittedName>
</protein>
<dbReference type="RefSeq" id="WP_382829447.1">
    <property type="nucleotide sequence ID" value="NZ_JBHXLY010000030.1"/>
</dbReference>
<dbReference type="InterPro" id="IPR029063">
    <property type="entry name" value="SAM-dependent_MTases_sf"/>
</dbReference>
<dbReference type="InterPro" id="IPR002295">
    <property type="entry name" value="N4/N6-MTase_EcoPI_Mod-like"/>
</dbReference>
<keyword evidence="3 7" id="KW-0808">Transferase</keyword>
<dbReference type="Proteomes" id="UP001598251">
    <property type="component" value="Unassembled WGS sequence"/>
</dbReference>
<evidence type="ECO:0000259" key="6">
    <source>
        <dbReference type="Pfam" id="PF01555"/>
    </source>
</evidence>
<evidence type="ECO:0000256" key="3">
    <source>
        <dbReference type="ARBA" id="ARBA00022679"/>
    </source>
</evidence>
<organism evidence="7 8">
    <name type="scientific">Streptomyces sindenensis</name>
    <dbReference type="NCBI Taxonomy" id="67363"/>
    <lineage>
        <taxon>Bacteria</taxon>
        <taxon>Bacillati</taxon>
        <taxon>Actinomycetota</taxon>
        <taxon>Actinomycetes</taxon>
        <taxon>Kitasatosporales</taxon>
        <taxon>Streptomycetaceae</taxon>
        <taxon>Streptomyces</taxon>
    </lineage>
</organism>
<name>A0ABW6EPQ5_9ACTN</name>
<keyword evidence="4" id="KW-0949">S-adenosyl-L-methionine</keyword>
<reference evidence="7 8" key="1">
    <citation type="submission" date="2024-09" db="EMBL/GenBank/DDBJ databases">
        <title>The Natural Products Discovery Center: Release of the First 8490 Sequenced Strains for Exploring Actinobacteria Biosynthetic Diversity.</title>
        <authorList>
            <person name="Kalkreuter E."/>
            <person name="Kautsar S.A."/>
            <person name="Yang D."/>
            <person name="Bader C.D."/>
            <person name="Teijaro C.N."/>
            <person name="Fluegel L."/>
            <person name="Davis C.M."/>
            <person name="Simpson J.R."/>
            <person name="Lauterbach L."/>
            <person name="Steele A.D."/>
            <person name="Gui C."/>
            <person name="Meng S."/>
            <person name="Li G."/>
            <person name="Viehrig K."/>
            <person name="Ye F."/>
            <person name="Su P."/>
            <person name="Kiefer A.F."/>
            <person name="Nichols A."/>
            <person name="Cepeda A.J."/>
            <person name="Yan W."/>
            <person name="Fan B."/>
            <person name="Jiang Y."/>
            <person name="Adhikari A."/>
            <person name="Zheng C.-J."/>
            <person name="Schuster L."/>
            <person name="Cowan T.M."/>
            <person name="Smanski M.J."/>
            <person name="Chevrette M.G."/>
            <person name="De Carvalho L.P.S."/>
            <person name="Shen B."/>
        </authorList>
    </citation>
    <scope>NUCLEOTIDE SEQUENCE [LARGE SCALE GENOMIC DNA]</scope>
    <source>
        <strain evidence="7 8">NPDC058546</strain>
    </source>
</reference>
<dbReference type="PROSITE" id="PS00092">
    <property type="entry name" value="N6_MTASE"/>
    <property type="match status" value="1"/>
</dbReference>
<dbReference type="InterPro" id="IPR002052">
    <property type="entry name" value="DNA_methylase_N6_adenine_CS"/>
</dbReference>
<feature type="region of interest" description="Disordered" evidence="5">
    <location>
        <begin position="263"/>
        <end position="284"/>
    </location>
</feature>
<dbReference type="GO" id="GO:0008168">
    <property type="term" value="F:methyltransferase activity"/>
    <property type="evidence" value="ECO:0007669"/>
    <property type="project" value="UniProtKB-KW"/>
</dbReference>
<dbReference type="PRINTS" id="PR00506">
    <property type="entry name" value="D21N6MTFRASE"/>
</dbReference>
<feature type="domain" description="DNA methylase N-4/N-6" evidence="6">
    <location>
        <begin position="116"/>
        <end position="432"/>
    </location>
</feature>
<evidence type="ECO:0000313" key="7">
    <source>
        <dbReference type="EMBL" id="MFD4217254.1"/>
    </source>
</evidence>
<dbReference type="PIRSF" id="PIRSF015855">
    <property type="entry name" value="TypeIII_Mtase_mKpnI"/>
    <property type="match status" value="1"/>
</dbReference>
<dbReference type="InterPro" id="IPR002941">
    <property type="entry name" value="DNA_methylase_N4/N6"/>
</dbReference>
<keyword evidence="2 7" id="KW-0489">Methyltransferase</keyword>
<dbReference type="Pfam" id="PF01555">
    <property type="entry name" value="N6_N4_Mtase"/>
    <property type="match status" value="1"/>
</dbReference>
<gene>
    <name evidence="7" type="ORF">ACFWSS_30735</name>
</gene>
<evidence type="ECO:0000256" key="2">
    <source>
        <dbReference type="ARBA" id="ARBA00022603"/>
    </source>
</evidence>
<comment type="caution">
    <text evidence="7">The sequence shown here is derived from an EMBL/GenBank/DDBJ whole genome shotgun (WGS) entry which is preliminary data.</text>
</comment>
<dbReference type="EC" id="2.1.1.-" evidence="7"/>
<keyword evidence="8" id="KW-1185">Reference proteome</keyword>
<accession>A0ABW6EPQ5</accession>
<dbReference type="GO" id="GO:0032259">
    <property type="term" value="P:methylation"/>
    <property type="evidence" value="ECO:0007669"/>
    <property type="project" value="UniProtKB-KW"/>
</dbReference>
<dbReference type="EMBL" id="JBHXOF010000028">
    <property type="protein sequence ID" value="MFD4217254.1"/>
    <property type="molecule type" value="Genomic_DNA"/>
</dbReference>
<evidence type="ECO:0000256" key="5">
    <source>
        <dbReference type="SAM" id="MobiDB-lite"/>
    </source>
</evidence>
<comment type="similarity">
    <text evidence="1">Belongs to the N(4)/N(6)-methyltransferase family.</text>
</comment>
<proteinExistence type="inferred from homology"/>
<dbReference type="SUPFAM" id="SSF53335">
    <property type="entry name" value="S-adenosyl-L-methionine-dependent methyltransferases"/>
    <property type="match status" value="1"/>
</dbReference>